<dbReference type="Proteomes" id="UP000030746">
    <property type="component" value="Unassembled WGS sequence"/>
</dbReference>
<feature type="non-terminal residue" evidence="1">
    <location>
        <position position="141"/>
    </location>
</feature>
<evidence type="ECO:0008006" key="3">
    <source>
        <dbReference type="Google" id="ProtNLM"/>
    </source>
</evidence>
<reference evidence="1 2" key="1">
    <citation type="journal article" date="2013" name="Nature">
        <title>Insights into bilaterian evolution from three spiralian genomes.</title>
        <authorList>
            <person name="Simakov O."/>
            <person name="Marletaz F."/>
            <person name="Cho S.J."/>
            <person name="Edsinger-Gonzales E."/>
            <person name="Havlak P."/>
            <person name="Hellsten U."/>
            <person name="Kuo D.H."/>
            <person name="Larsson T."/>
            <person name="Lv J."/>
            <person name="Arendt D."/>
            <person name="Savage R."/>
            <person name="Osoegawa K."/>
            <person name="de Jong P."/>
            <person name="Grimwood J."/>
            <person name="Chapman J.A."/>
            <person name="Shapiro H."/>
            <person name="Aerts A."/>
            <person name="Otillar R.P."/>
            <person name="Terry A.Y."/>
            <person name="Boore J.L."/>
            <person name="Grigoriev I.V."/>
            <person name="Lindberg D.R."/>
            <person name="Seaver E.C."/>
            <person name="Weisblat D.A."/>
            <person name="Putnam N.H."/>
            <person name="Rokhsar D.S."/>
        </authorList>
    </citation>
    <scope>NUCLEOTIDE SEQUENCE [LARGE SCALE GENOMIC DNA]</scope>
</reference>
<protein>
    <recommendedName>
        <fullName evidence="3">Lipocalin/cytosolic fatty-acid binding domain-containing protein</fullName>
    </recommendedName>
</protein>
<sequence length="141" mass="16277">MTANFIILILTMHAIYSLYQYSIYSYSLYQTSVHILNSIVCENVHQDYTVVQCKEHLIPVQDEFEFDKFVGNWNVLKKTVYISGDKSTISQQRYIIHTNNGELLSVEKGFSPVNSCQPTAIRELNLADRAGHYTTVYNNRT</sequence>
<gene>
    <name evidence="1" type="ORF">LOTGIDRAFT_176833</name>
</gene>
<dbReference type="GeneID" id="20244028"/>
<keyword evidence="2" id="KW-1185">Reference proteome</keyword>
<dbReference type="KEGG" id="lgi:LOTGIDRAFT_176833"/>
<accession>V4BMA2</accession>
<organism evidence="1 2">
    <name type="scientific">Lottia gigantea</name>
    <name type="common">Giant owl limpet</name>
    <dbReference type="NCBI Taxonomy" id="225164"/>
    <lineage>
        <taxon>Eukaryota</taxon>
        <taxon>Metazoa</taxon>
        <taxon>Spiralia</taxon>
        <taxon>Lophotrochozoa</taxon>
        <taxon>Mollusca</taxon>
        <taxon>Gastropoda</taxon>
        <taxon>Patellogastropoda</taxon>
        <taxon>Lottioidea</taxon>
        <taxon>Lottiidae</taxon>
        <taxon>Lottia</taxon>
    </lineage>
</organism>
<dbReference type="OrthoDB" id="565904at2759"/>
<proteinExistence type="predicted"/>
<dbReference type="AlphaFoldDB" id="V4BMA2"/>
<evidence type="ECO:0000313" key="1">
    <source>
        <dbReference type="EMBL" id="ESO90024.1"/>
    </source>
</evidence>
<dbReference type="EMBL" id="KB202493">
    <property type="protein sequence ID" value="ESO90024.1"/>
    <property type="molecule type" value="Genomic_DNA"/>
</dbReference>
<dbReference type="CTD" id="20244028"/>
<name>V4BMA2_LOTGI</name>
<evidence type="ECO:0000313" key="2">
    <source>
        <dbReference type="Proteomes" id="UP000030746"/>
    </source>
</evidence>
<dbReference type="RefSeq" id="XP_009059288.1">
    <property type="nucleotide sequence ID" value="XM_009061040.1"/>
</dbReference>